<protein>
    <submittedName>
        <fullName evidence="1">Uncharacterized protein</fullName>
    </submittedName>
</protein>
<sequence length="33" mass="3602">MSAETIHLCEIDEMVRELGVAVSTAEPPKKCTL</sequence>
<accession>L7JV99</accession>
<dbReference type="Proteomes" id="UP000011185">
    <property type="component" value="Unassembled WGS sequence"/>
</dbReference>
<dbReference type="VEuPathDB" id="MicrosporidiaDB:THOM_2087"/>
<name>L7JV99_TRAHO</name>
<keyword evidence="2" id="KW-1185">Reference proteome</keyword>
<reference evidence="1 2" key="1">
    <citation type="journal article" date="2012" name="PLoS Pathog.">
        <title>The genome of the obligate intracellular parasite Trachipleistophora hominis: new insights into microsporidian genome dynamics and reductive evolution.</title>
        <authorList>
            <person name="Heinz E."/>
            <person name="Williams T.A."/>
            <person name="Nakjang S."/>
            <person name="Noel C.J."/>
            <person name="Swan D.C."/>
            <person name="Goldberg A.V."/>
            <person name="Harris S.R."/>
            <person name="Weinmaier T."/>
            <person name="Markert S."/>
            <person name="Becher D."/>
            <person name="Bernhardt J."/>
            <person name="Dagan T."/>
            <person name="Hacker C."/>
            <person name="Lucocq J.M."/>
            <person name="Schweder T."/>
            <person name="Rattei T."/>
            <person name="Hall N."/>
            <person name="Hirt R.P."/>
            <person name="Embley T.M."/>
        </authorList>
    </citation>
    <scope>NUCLEOTIDE SEQUENCE [LARGE SCALE GENOMIC DNA]</scope>
</reference>
<dbReference type="InParanoid" id="L7JV99"/>
<organism evidence="1 2">
    <name type="scientific">Trachipleistophora hominis</name>
    <name type="common">Microsporidian parasite</name>
    <dbReference type="NCBI Taxonomy" id="72359"/>
    <lineage>
        <taxon>Eukaryota</taxon>
        <taxon>Fungi</taxon>
        <taxon>Fungi incertae sedis</taxon>
        <taxon>Microsporidia</taxon>
        <taxon>Pleistophoridae</taxon>
        <taxon>Trachipleistophora</taxon>
    </lineage>
</organism>
<proteinExistence type="predicted"/>
<evidence type="ECO:0000313" key="2">
    <source>
        <dbReference type="Proteomes" id="UP000011185"/>
    </source>
</evidence>
<evidence type="ECO:0000313" key="1">
    <source>
        <dbReference type="EMBL" id="ELQ74976.1"/>
    </source>
</evidence>
<dbReference type="HOGENOM" id="CLU_3385063_0_0_1"/>
<dbReference type="AlphaFoldDB" id="L7JV99"/>
<dbReference type="EMBL" id="JH994001">
    <property type="protein sequence ID" value="ELQ74976.1"/>
    <property type="molecule type" value="Genomic_DNA"/>
</dbReference>
<gene>
    <name evidence="1" type="ORF">THOM_2087</name>
</gene>